<dbReference type="Proteomes" id="UP001180729">
    <property type="component" value="Unassembled WGS sequence"/>
</dbReference>
<name>A0AAE4G1D5_9ACTO</name>
<feature type="transmembrane region" description="Helical" evidence="2">
    <location>
        <begin position="271"/>
        <end position="293"/>
    </location>
</feature>
<feature type="transmembrane region" description="Helical" evidence="2">
    <location>
        <begin position="136"/>
        <end position="153"/>
    </location>
</feature>
<protein>
    <submittedName>
        <fullName evidence="3">Uncharacterized protein</fullName>
    </submittedName>
</protein>
<evidence type="ECO:0000313" key="3">
    <source>
        <dbReference type="EMBL" id="MDT0247575.1"/>
    </source>
</evidence>
<evidence type="ECO:0000256" key="1">
    <source>
        <dbReference type="SAM" id="MobiDB-lite"/>
    </source>
</evidence>
<feature type="transmembrane region" description="Helical" evidence="2">
    <location>
        <begin position="192"/>
        <end position="217"/>
    </location>
</feature>
<dbReference type="EMBL" id="JAMZMH010000001">
    <property type="protein sequence ID" value="MDT0247575.1"/>
    <property type="molecule type" value="Genomic_DNA"/>
</dbReference>
<feature type="region of interest" description="Disordered" evidence="1">
    <location>
        <begin position="1"/>
        <end position="81"/>
    </location>
</feature>
<dbReference type="RefSeq" id="WP_311371902.1">
    <property type="nucleotide sequence ID" value="NZ_JAMZMH010000001.1"/>
</dbReference>
<keyword evidence="2" id="KW-0812">Transmembrane</keyword>
<reference evidence="3" key="1">
    <citation type="submission" date="2022-06" db="EMBL/GenBank/DDBJ databases">
        <title>Draft Genome Sequences of Three Actinomyces oris Strains, Isolated from Healthy Human Feces.</title>
        <authorList>
            <person name="Ye Y."/>
            <person name="Liu C."/>
            <person name="Zhao J."/>
            <person name="Xu J."/>
            <person name="Huang H."/>
            <person name="Wang B."/>
            <person name="Wei J."/>
            <person name="Jing X."/>
        </authorList>
    </citation>
    <scope>NUCLEOTIDE SEQUENCE</scope>
    <source>
        <strain evidence="3">CNGBCC1803368</strain>
    </source>
</reference>
<keyword evidence="2" id="KW-0472">Membrane</keyword>
<sequence length="735" mass="78145">MPPTPDADDNGTDQPSTDPGNQGVGPQTGAAASGDEPSTDPDTREAEGRPGREVADADQAATDAGDSEGETEGESEGESFPPRGVLALRALRWGGVLAMFTSSGIENVLNSIYRIDIDVLHMNSVRSASDLATQPIVAMFTLQLLLWSVSAVASQLRRTATTIIVSLVALLGAAMAGINIHHWMTAYKHSGISIPIFLCYTSGTLGFTTLICTSIILHRVRTLLSIHPRQLSNPARWRKLYLPAHPQPGESGVKVAKQASLKLQPIMKIKLAAISLTPIISLSLLTSTAHYFVTPFIHSTSAGPHKTAPIATTINTKTSWVKDMVGVDRVIAGSTGPIVISSEGITALAPAHGSTLWTYGATLNTLYAFTSPNRDYLALRVRIPDDLGINSDEYLSASDPPETTLVFDTRTGTPVIRHMSHGGSLQLTDSALLDGDTAYSLKDGRKLWSDSEAIDTTFMGAAGHSTFIVSTFEQDNEDTDEEKWAGTSSIAVAPDTTPSASTRIDNLLIDPMVVDNLRSRSYSDDMGANPVIISGWAAQFTNQSDKNGNPTAQAINIDQASKSDSSNMDRIPLGAASGINEVASTASQTLATYPYYGSDKSIYDVMTAWDTPRVATVFTPRDRTATPAEHYPGLASAQAGIAPRPDGDSIIATISLRPSDGSPALTIPVKGDTIDTSPLSLSEGVRQLMADKGDPRSPYVDFRSTPGCTTILLNVSGPSEHSSTYRLYGVTERNA</sequence>
<dbReference type="AlphaFoldDB" id="A0AAE4G1D5"/>
<feature type="compositionally biased region" description="Basic and acidic residues" evidence="1">
    <location>
        <begin position="41"/>
        <end position="55"/>
    </location>
</feature>
<feature type="transmembrane region" description="Helical" evidence="2">
    <location>
        <begin position="160"/>
        <end position="180"/>
    </location>
</feature>
<evidence type="ECO:0000256" key="2">
    <source>
        <dbReference type="SAM" id="Phobius"/>
    </source>
</evidence>
<feature type="compositionally biased region" description="Acidic residues" evidence="1">
    <location>
        <begin position="1"/>
        <end position="11"/>
    </location>
</feature>
<proteinExistence type="predicted"/>
<comment type="caution">
    <text evidence="3">The sequence shown here is derived from an EMBL/GenBank/DDBJ whole genome shotgun (WGS) entry which is preliminary data.</text>
</comment>
<keyword evidence="2" id="KW-1133">Transmembrane helix</keyword>
<organism evidence="3 4">
    <name type="scientific">Actinomyces oris</name>
    <dbReference type="NCBI Taxonomy" id="544580"/>
    <lineage>
        <taxon>Bacteria</taxon>
        <taxon>Bacillati</taxon>
        <taxon>Actinomycetota</taxon>
        <taxon>Actinomycetes</taxon>
        <taxon>Actinomycetales</taxon>
        <taxon>Actinomycetaceae</taxon>
        <taxon>Actinomyces</taxon>
    </lineage>
</organism>
<gene>
    <name evidence="3" type="ORF">RMW62_00555</name>
</gene>
<accession>A0AAE4G1D5</accession>
<feature type="compositionally biased region" description="Acidic residues" evidence="1">
    <location>
        <begin position="65"/>
        <end position="77"/>
    </location>
</feature>
<evidence type="ECO:0000313" key="4">
    <source>
        <dbReference type="Proteomes" id="UP001180729"/>
    </source>
</evidence>